<feature type="compositionally biased region" description="Low complexity" evidence="1">
    <location>
        <begin position="218"/>
        <end position="227"/>
    </location>
</feature>
<evidence type="ECO:0000313" key="3">
    <source>
        <dbReference type="Proteomes" id="UP000694864"/>
    </source>
</evidence>
<reference evidence="3" key="1">
    <citation type="journal article" date="2014" name="Nat. Commun.">
        <title>The emerging biofuel crop Camelina sativa retains a highly undifferentiated hexaploid genome structure.</title>
        <authorList>
            <person name="Kagale S."/>
            <person name="Koh C."/>
            <person name="Nixon J."/>
            <person name="Bollina V."/>
            <person name="Clarke W.E."/>
            <person name="Tuteja R."/>
            <person name="Spillane C."/>
            <person name="Robinson S.J."/>
            <person name="Links M.G."/>
            <person name="Clarke C."/>
            <person name="Higgins E.E."/>
            <person name="Huebert T."/>
            <person name="Sharpe A.G."/>
            <person name="Parkin I.A."/>
        </authorList>
    </citation>
    <scope>NUCLEOTIDE SEQUENCE [LARGE SCALE GENOMIC DNA]</scope>
    <source>
        <strain evidence="3">cv. DH55</strain>
    </source>
</reference>
<dbReference type="GeneID" id="104723587"/>
<accession>A0ABM0UF69</accession>
<feature type="transmembrane region" description="Helical" evidence="2">
    <location>
        <begin position="286"/>
        <end position="309"/>
    </location>
</feature>
<protein>
    <submittedName>
        <fullName evidence="4">Uncharacterized protein LOC104723587</fullName>
    </submittedName>
</protein>
<keyword evidence="3" id="KW-1185">Reference proteome</keyword>
<feature type="compositionally biased region" description="Acidic residues" evidence="1">
    <location>
        <begin position="196"/>
        <end position="217"/>
    </location>
</feature>
<feature type="compositionally biased region" description="Basic and acidic residues" evidence="1">
    <location>
        <begin position="1"/>
        <end position="10"/>
    </location>
</feature>
<keyword evidence="2" id="KW-1133">Transmembrane helix</keyword>
<organism evidence="3 4">
    <name type="scientific">Camelina sativa</name>
    <name type="common">False flax</name>
    <name type="synonym">Myagrum sativum</name>
    <dbReference type="NCBI Taxonomy" id="90675"/>
    <lineage>
        <taxon>Eukaryota</taxon>
        <taxon>Viridiplantae</taxon>
        <taxon>Streptophyta</taxon>
        <taxon>Embryophyta</taxon>
        <taxon>Tracheophyta</taxon>
        <taxon>Spermatophyta</taxon>
        <taxon>Magnoliopsida</taxon>
        <taxon>eudicotyledons</taxon>
        <taxon>Gunneridae</taxon>
        <taxon>Pentapetalae</taxon>
        <taxon>rosids</taxon>
        <taxon>malvids</taxon>
        <taxon>Brassicales</taxon>
        <taxon>Brassicaceae</taxon>
        <taxon>Camelineae</taxon>
        <taxon>Camelina</taxon>
    </lineage>
</organism>
<gene>
    <name evidence="4" type="primary">LOC104723587</name>
</gene>
<evidence type="ECO:0000256" key="1">
    <source>
        <dbReference type="SAM" id="MobiDB-lite"/>
    </source>
</evidence>
<reference evidence="4" key="2">
    <citation type="submission" date="2025-08" db="UniProtKB">
        <authorList>
            <consortium name="RefSeq"/>
        </authorList>
    </citation>
    <scope>IDENTIFICATION</scope>
    <source>
        <tissue evidence="4">Leaf</tissue>
    </source>
</reference>
<sequence>MGCGKSKHDVVTGNYTRKIRKPSEVESVKGKESETIKRQESCRCGKKNDISDVVWSDQPEITVENNTKKPEEKNDVGDYDEKTAVEMTNGDKKPEEKETTATSSPVKAVATIVPENIVTEETVNDVNETVPPVVDEQKENSDIETVVEEEKSVEDNNIDGDVDTEVPSTEVEEPKPDVEAPPVTTESEVLEIPTTENEETAAAENNETVETENEETAAAENDQTAAAENDENVETVNDDETPVLKDEDKVDVEEENPADIVKEVESFDHDPPLWMLKQTTIDHQSLVYRSFANALLMFLSLTLVSFLALAPFQTSQGRSTVTILSSIDFLEGVQLSYRDLSCPMPLPSDWFTVLMDSISISLIYSFMPFGFTHLCNLVNLLNFEILESPLVFALI</sequence>
<keyword evidence="2" id="KW-0472">Membrane</keyword>
<feature type="compositionally biased region" description="Acidic residues" evidence="1">
    <location>
        <begin position="228"/>
        <end position="241"/>
    </location>
</feature>
<feature type="compositionally biased region" description="Basic and acidic residues" evidence="1">
    <location>
        <begin position="21"/>
        <end position="50"/>
    </location>
</feature>
<proteinExistence type="predicted"/>
<keyword evidence="2" id="KW-0812">Transmembrane</keyword>
<feature type="compositionally biased region" description="Basic and acidic residues" evidence="1">
    <location>
        <begin position="66"/>
        <end position="99"/>
    </location>
</feature>
<name>A0ABM0UF69_CAMSA</name>
<dbReference type="Proteomes" id="UP000694864">
    <property type="component" value="Chromosome 11"/>
</dbReference>
<feature type="region of interest" description="Disordered" evidence="1">
    <location>
        <begin position="1"/>
        <end position="108"/>
    </location>
</feature>
<feature type="region of interest" description="Disordered" evidence="1">
    <location>
        <begin position="121"/>
        <end position="255"/>
    </location>
</feature>
<evidence type="ECO:0000256" key="2">
    <source>
        <dbReference type="SAM" id="Phobius"/>
    </source>
</evidence>
<evidence type="ECO:0000313" key="4">
    <source>
        <dbReference type="RefSeq" id="XP_010440270.2"/>
    </source>
</evidence>
<dbReference type="RefSeq" id="XP_010440270.2">
    <property type="nucleotide sequence ID" value="XM_010441968.2"/>
</dbReference>